<reference evidence="9" key="1">
    <citation type="submission" date="2020-07" db="EMBL/GenBank/DDBJ databases">
        <title>Draft Genome Sequence of a Deep-Sea Yeast, Naganishia (Cryptococcus) liquefaciens strain N6.</title>
        <authorList>
            <person name="Han Y.W."/>
            <person name="Kajitani R."/>
            <person name="Morimoto H."/>
            <person name="Parhat M."/>
            <person name="Tsubouchi H."/>
            <person name="Bakenova O."/>
            <person name="Ogata M."/>
            <person name="Argunhan B."/>
            <person name="Aoki R."/>
            <person name="Kajiwara S."/>
            <person name="Itoh T."/>
            <person name="Iwasaki H."/>
        </authorList>
    </citation>
    <scope>NUCLEOTIDE SEQUENCE</scope>
    <source>
        <strain evidence="9">N6</strain>
    </source>
</reference>
<proteinExistence type="inferred from homology"/>
<evidence type="ECO:0000256" key="6">
    <source>
        <dbReference type="ARBA" id="ARBA00023136"/>
    </source>
</evidence>
<accession>A0A8H3TV76</accession>
<keyword evidence="3" id="KW-0813">Transport</keyword>
<feature type="transmembrane region" description="Helical" evidence="8">
    <location>
        <begin position="330"/>
        <end position="352"/>
    </location>
</feature>
<gene>
    <name evidence="9" type="ORF">NliqN6_4090</name>
</gene>
<dbReference type="PANTHER" id="PTHR31632:SF2">
    <property type="entry name" value="PLASMA MEMBRANE IRON PERMEASE"/>
    <property type="match status" value="1"/>
</dbReference>
<feature type="compositionally biased region" description="Low complexity" evidence="7">
    <location>
        <begin position="44"/>
        <end position="60"/>
    </location>
</feature>
<keyword evidence="10" id="KW-1185">Reference proteome</keyword>
<keyword evidence="6 8" id="KW-0472">Membrane</keyword>
<keyword evidence="5 8" id="KW-1133">Transmembrane helix</keyword>
<feature type="transmembrane region" description="Helical" evidence="8">
    <location>
        <begin position="242"/>
        <end position="262"/>
    </location>
</feature>
<evidence type="ECO:0008006" key="11">
    <source>
        <dbReference type="Google" id="ProtNLM"/>
    </source>
</evidence>
<dbReference type="PANTHER" id="PTHR31632">
    <property type="entry name" value="IRON TRANSPORTER FTH1"/>
    <property type="match status" value="1"/>
</dbReference>
<keyword evidence="3" id="KW-0408">Iron</keyword>
<feature type="transmembrane region" description="Helical" evidence="8">
    <location>
        <begin position="216"/>
        <end position="235"/>
    </location>
</feature>
<dbReference type="EMBL" id="BLZA01000023">
    <property type="protein sequence ID" value="GHJ87688.1"/>
    <property type="molecule type" value="Genomic_DNA"/>
</dbReference>
<keyword evidence="3" id="KW-0406">Ion transport</keyword>
<comment type="similarity">
    <text evidence="2">Belongs to the oxidase-dependent Fe transporter (OFeT) (TC 9.A.10.1) family.</text>
</comment>
<evidence type="ECO:0000256" key="2">
    <source>
        <dbReference type="ARBA" id="ARBA00008333"/>
    </source>
</evidence>
<feature type="region of interest" description="Disordered" evidence="7">
    <location>
        <begin position="42"/>
        <end position="64"/>
    </location>
</feature>
<feature type="region of interest" description="Disordered" evidence="7">
    <location>
        <begin position="380"/>
        <end position="443"/>
    </location>
</feature>
<evidence type="ECO:0000313" key="10">
    <source>
        <dbReference type="Proteomes" id="UP000620104"/>
    </source>
</evidence>
<evidence type="ECO:0000256" key="7">
    <source>
        <dbReference type="SAM" id="MobiDB-lite"/>
    </source>
</evidence>
<dbReference type="InterPro" id="IPR004923">
    <property type="entry name" value="FTR1/Fip1/EfeU"/>
</dbReference>
<keyword evidence="3" id="KW-0410">Iron transport</keyword>
<comment type="caution">
    <text evidence="9">The sequence shown here is derived from an EMBL/GenBank/DDBJ whole genome shotgun (WGS) entry which is preliminary data.</text>
</comment>
<evidence type="ECO:0000256" key="4">
    <source>
        <dbReference type="ARBA" id="ARBA00022692"/>
    </source>
</evidence>
<name>A0A8H3TV76_9TREE</name>
<feature type="compositionally biased region" description="Basic and acidic residues" evidence="7">
    <location>
        <begin position="428"/>
        <end position="443"/>
    </location>
</feature>
<dbReference type="GO" id="GO:0033573">
    <property type="term" value="C:high-affinity iron permease complex"/>
    <property type="evidence" value="ECO:0007669"/>
    <property type="project" value="InterPro"/>
</dbReference>
<organism evidence="9 10">
    <name type="scientific">Naganishia liquefaciens</name>
    <dbReference type="NCBI Taxonomy" id="104408"/>
    <lineage>
        <taxon>Eukaryota</taxon>
        <taxon>Fungi</taxon>
        <taxon>Dikarya</taxon>
        <taxon>Basidiomycota</taxon>
        <taxon>Agaricomycotina</taxon>
        <taxon>Tremellomycetes</taxon>
        <taxon>Filobasidiales</taxon>
        <taxon>Filobasidiaceae</taxon>
        <taxon>Naganishia</taxon>
    </lineage>
</organism>
<feature type="transmembrane region" description="Helical" evidence="8">
    <location>
        <begin position="119"/>
        <end position="140"/>
    </location>
</feature>
<feature type="transmembrane region" description="Helical" evidence="8">
    <location>
        <begin position="6"/>
        <end position="32"/>
    </location>
</feature>
<dbReference type="Proteomes" id="UP000620104">
    <property type="component" value="Unassembled WGS sequence"/>
</dbReference>
<protein>
    <recommendedName>
        <fullName evidence="11">Iron permease FTR1</fullName>
    </recommendedName>
</protein>
<dbReference type="OrthoDB" id="4364at2759"/>
<feature type="transmembrane region" description="Helical" evidence="8">
    <location>
        <begin position="183"/>
        <end position="204"/>
    </location>
</feature>
<evidence type="ECO:0000256" key="1">
    <source>
        <dbReference type="ARBA" id="ARBA00004141"/>
    </source>
</evidence>
<sequence length="443" mass="48607">MGKNLFSVTIFFVVFRETIEAAIIISVLLSFVEQLMTSGKLTNSQTTTTDDQAITTTGTSTEDDASVSDTKLKRIIRRMRIQIWAGTAAGFLLSLCIGAAFIAVFYTTLSDLWAKSEQIWEGVFSLLASIIIFFMGLAFLKMDRSRVKWRIKLSQAFDESIHTVTGNAEEDALAKRRARSGKWALFLLPFITLVREGLEAVVFVGGVSLGQPATSIPIPVIVGIIAGSVIGYIIYRSGSTIALSWFLVASTYLLFLIGAGLFSKCIGFFEYYRFAKAVGGDVAETGNGPGSYQVAGNVWHLTYGNPETGAVGTNGGWQIFNAIFGWNNNASIGTILGYCLYWIAIMVSLIYIKWSEGRVTFFGYGSKAYHRMESRRLRREAEPDIKAPVAAPVDDARVSDSDYSSQDGKHSDSEDQQTSTTHILGRGARMDSDSSEDKIELKN</sequence>
<dbReference type="GO" id="GO:0015093">
    <property type="term" value="F:ferrous iron transmembrane transporter activity"/>
    <property type="evidence" value="ECO:0007669"/>
    <property type="project" value="TreeGrafter"/>
</dbReference>
<comment type="subcellular location">
    <subcellularLocation>
        <location evidence="1">Membrane</location>
        <topology evidence="1">Multi-pass membrane protein</topology>
    </subcellularLocation>
</comment>
<evidence type="ECO:0000256" key="3">
    <source>
        <dbReference type="ARBA" id="ARBA00022496"/>
    </source>
</evidence>
<evidence type="ECO:0000256" key="5">
    <source>
        <dbReference type="ARBA" id="ARBA00022989"/>
    </source>
</evidence>
<dbReference type="AlphaFoldDB" id="A0A8H3TV76"/>
<dbReference type="Pfam" id="PF03239">
    <property type="entry name" value="FTR1"/>
    <property type="match status" value="1"/>
</dbReference>
<feature type="transmembrane region" description="Helical" evidence="8">
    <location>
        <begin position="83"/>
        <end position="107"/>
    </location>
</feature>
<evidence type="ECO:0000313" key="9">
    <source>
        <dbReference type="EMBL" id="GHJ87688.1"/>
    </source>
</evidence>
<evidence type="ECO:0000256" key="8">
    <source>
        <dbReference type="SAM" id="Phobius"/>
    </source>
</evidence>
<keyword evidence="4 8" id="KW-0812">Transmembrane</keyword>